<sequence>MTKVNIEDLEDKSLICVDCGNKFIWTAGEQKFFIEKGLKNLPKRCKICTAKNRDKLREKHPMWWAKCRICKKKNEVPFELTTDDILCEECYKKELIKRNNALIAAGETVPEN</sequence>
<dbReference type="EMBL" id="PEZW01000009">
    <property type="protein sequence ID" value="PIS07857.1"/>
    <property type="molecule type" value="Genomic_DNA"/>
</dbReference>
<dbReference type="InterPro" id="IPR025306">
    <property type="entry name" value="Zn-bnd_dom_prob"/>
</dbReference>
<dbReference type="Proteomes" id="UP000231382">
    <property type="component" value="Unassembled WGS sequence"/>
</dbReference>
<feature type="domain" description="Probable zinc-binding" evidence="1">
    <location>
        <begin position="10"/>
        <end position="54"/>
    </location>
</feature>
<evidence type="ECO:0000313" key="2">
    <source>
        <dbReference type="EMBL" id="PIS07857.1"/>
    </source>
</evidence>
<dbReference type="Pfam" id="PF13451">
    <property type="entry name" value="zf_Tbcl"/>
    <property type="match status" value="1"/>
</dbReference>
<reference evidence="3" key="1">
    <citation type="submission" date="2017-09" db="EMBL/GenBank/DDBJ databases">
        <title>Depth-based differentiation of microbial function through sediment-hosted aquifers and enrichment of novel symbionts in the deep terrestrial subsurface.</title>
        <authorList>
            <person name="Probst A.J."/>
            <person name="Ladd B."/>
            <person name="Jarett J.K."/>
            <person name="Geller-Mcgrath D.E."/>
            <person name="Sieber C.M.K."/>
            <person name="Emerson J.B."/>
            <person name="Anantharaman K."/>
            <person name="Thomas B.C."/>
            <person name="Malmstrom R."/>
            <person name="Stieglmeier M."/>
            <person name="Klingl A."/>
            <person name="Woyke T."/>
            <person name="Ryan C.M."/>
            <person name="Banfield J.F."/>
        </authorList>
    </citation>
    <scope>NUCLEOTIDE SEQUENCE [LARGE SCALE GENOMIC DNA]</scope>
</reference>
<gene>
    <name evidence="2" type="ORF">COT78_01320</name>
</gene>
<protein>
    <submittedName>
        <fullName evidence="2">Zinc-binding protein</fullName>
    </submittedName>
</protein>
<name>A0A2H0W920_9BACT</name>
<comment type="caution">
    <text evidence="2">The sequence shown here is derived from an EMBL/GenBank/DDBJ whole genome shotgun (WGS) entry which is preliminary data.</text>
</comment>
<accession>A0A2H0W920</accession>
<proteinExistence type="predicted"/>
<evidence type="ECO:0000259" key="1">
    <source>
        <dbReference type="Pfam" id="PF13451"/>
    </source>
</evidence>
<organism evidence="2 3">
    <name type="scientific">Candidatus Berkelbacteria bacterium CG10_big_fil_rev_8_21_14_0_10_43_13</name>
    <dbReference type="NCBI Taxonomy" id="1974514"/>
    <lineage>
        <taxon>Bacteria</taxon>
        <taxon>Candidatus Berkelbacteria</taxon>
    </lineage>
</organism>
<evidence type="ECO:0000313" key="3">
    <source>
        <dbReference type="Proteomes" id="UP000231382"/>
    </source>
</evidence>
<dbReference type="AlphaFoldDB" id="A0A2H0W920"/>